<evidence type="ECO:0000256" key="7">
    <source>
        <dbReference type="ARBA" id="ARBA00023211"/>
    </source>
</evidence>
<dbReference type="PANTHER" id="PTHR43749:SF2">
    <property type="entry name" value="RNA-SPLICING LIGASE RTCB"/>
    <property type="match status" value="1"/>
</dbReference>
<evidence type="ECO:0000313" key="12">
    <source>
        <dbReference type="EMBL" id="SEM78255.1"/>
    </source>
</evidence>
<reference evidence="12 13" key="1">
    <citation type="submission" date="2016-10" db="EMBL/GenBank/DDBJ databases">
        <authorList>
            <person name="de Groot N.N."/>
        </authorList>
    </citation>
    <scope>NUCLEOTIDE SEQUENCE [LARGE SCALE GENOMIC DNA]</scope>
    <source>
        <strain evidence="12 13">Nl18</strain>
    </source>
</reference>
<dbReference type="EMBL" id="FOCT01000001">
    <property type="protein sequence ID" value="SEM78255.1"/>
    <property type="molecule type" value="Genomic_DNA"/>
</dbReference>
<keyword evidence="2 12" id="KW-0436">Ligase</keyword>
<dbReference type="GO" id="GO:0006396">
    <property type="term" value="P:RNA processing"/>
    <property type="evidence" value="ECO:0007669"/>
    <property type="project" value="InterPro"/>
</dbReference>
<evidence type="ECO:0000256" key="5">
    <source>
        <dbReference type="ARBA" id="ARBA00022800"/>
    </source>
</evidence>
<feature type="binding site" evidence="10">
    <location>
        <position position="394"/>
    </location>
    <ligand>
        <name>GMP</name>
        <dbReference type="ChEBI" id="CHEBI:58115"/>
    </ligand>
</feature>
<feature type="binding site" evidence="11">
    <location>
        <position position="268"/>
    </location>
    <ligand>
        <name>Mn(2+)</name>
        <dbReference type="ChEBI" id="CHEBI:29035"/>
        <label>2</label>
    </ligand>
</feature>
<dbReference type="GO" id="GO:0005525">
    <property type="term" value="F:GTP binding"/>
    <property type="evidence" value="ECO:0007669"/>
    <property type="project" value="UniProtKB-KW"/>
</dbReference>
<feature type="binding site" evidence="10">
    <location>
        <position position="307"/>
    </location>
    <ligand>
        <name>GMP</name>
        <dbReference type="ChEBI" id="CHEBI:58115"/>
    </ligand>
</feature>
<keyword evidence="5" id="KW-0692">RNA repair</keyword>
<name>A0A1H8B5N4_9PROT</name>
<feature type="binding site" evidence="11">
    <location>
        <position position="74"/>
    </location>
    <ligand>
        <name>Mn(2+)</name>
        <dbReference type="ChEBI" id="CHEBI:29035"/>
        <label>1</label>
    </ligand>
</feature>
<comment type="cofactor">
    <cofactor evidence="11">
        <name>Mn(2+)</name>
        <dbReference type="ChEBI" id="CHEBI:29035"/>
    </cofactor>
    <text evidence="11">Binds 2 manganese ions per subunit.</text>
</comment>
<dbReference type="GO" id="GO:0170057">
    <property type="term" value="F:RNA ligase (GTP) activity"/>
    <property type="evidence" value="ECO:0007669"/>
    <property type="project" value="UniProtKB-EC"/>
</dbReference>
<feature type="binding site" evidence="10">
    <location>
        <begin position="268"/>
        <end position="269"/>
    </location>
    <ligand>
        <name>GMP</name>
        <dbReference type="ChEBI" id="CHEBI:58115"/>
    </ligand>
</feature>
<keyword evidence="3 11" id="KW-0479">Metal-binding</keyword>
<evidence type="ECO:0000256" key="10">
    <source>
        <dbReference type="PIRSR" id="PIRSR601233-2"/>
    </source>
</evidence>
<feature type="binding site" evidence="11">
    <location>
        <position position="159"/>
    </location>
    <ligand>
        <name>Mn(2+)</name>
        <dbReference type="ChEBI" id="CHEBI:29035"/>
        <label>1</label>
    </ligand>
</feature>
<evidence type="ECO:0000256" key="8">
    <source>
        <dbReference type="ARBA" id="ARBA00047746"/>
    </source>
</evidence>
<proteinExistence type="predicted"/>
<feature type="binding site" evidence="10">
    <location>
        <begin position="158"/>
        <end position="162"/>
    </location>
    <ligand>
        <name>GMP</name>
        <dbReference type="ChEBI" id="CHEBI:58115"/>
    </ligand>
</feature>
<feature type="binding site" evidence="10">
    <location>
        <begin position="324"/>
        <end position="327"/>
    </location>
    <ligand>
        <name>GMP</name>
        <dbReference type="ChEBI" id="CHEBI:58115"/>
    </ligand>
</feature>
<keyword evidence="4 10" id="KW-0547">Nucleotide-binding</keyword>
<keyword evidence="7 11" id="KW-0464">Manganese</keyword>
<dbReference type="InterPro" id="IPR052915">
    <property type="entry name" value="RtcB-like"/>
</dbReference>
<dbReference type="Gene3D" id="3.90.1860.10">
    <property type="entry name" value="tRNA-splicing ligase RtcB"/>
    <property type="match status" value="1"/>
</dbReference>
<dbReference type="SUPFAM" id="SSF103365">
    <property type="entry name" value="Hypothetical protein PH1602"/>
    <property type="match status" value="1"/>
</dbReference>
<feature type="binding site" evidence="10">
    <location>
        <begin position="300"/>
        <end position="303"/>
    </location>
    <ligand>
        <name>GMP</name>
        <dbReference type="ChEBI" id="CHEBI:58115"/>
    </ligand>
</feature>
<dbReference type="PANTHER" id="PTHR43749">
    <property type="entry name" value="RNA-SPLICING LIGASE RTCB"/>
    <property type="match status" value="1"/>
</dbReference>
<evidence type="ECO:0000256" key="4">
    <source>
        <dbReference type="ARBA" id="ARBA00022741"/>
    </source>
</evidence>
<evidence type="ECO:0000256" key="3">
    <source>
        <dbReference type="ARBA" id="ARBA00022723"/>
    </source>
</evidence>
<accession>A0A1H8B5N4</accession>
<evidence type="ECO:0000256" key="11">
    <source>
        <dbReference type="PIRSR" id="PIRSR601233-3"/>
    </source>
</evidence>
<evidence type="ECO:0000256" key="1">
    <source>
        <dbReference type="ARBA" id="ARBA00012726"/>
    </source>
</evidence>
<dbReference type="AlphaFoldDB" id="A0A1H8B5N4"/>
<feature type="active site" description="GMP-histidine intermediate" evidence="9">
    <location>
        <position position="324"/>
    </location>
</feature>
<sequence>MKSVLQEEGRKPIKLWTDNIEDEALQQAKNLAGLPFIASHGVALMPDVHSGKGSTVGSVIATDKAIIPAAVGVDIGCGMNAVRLSLKASDLPDSLLAIRRQIERDVPLGAGGAHRSNRLPEATFNVEEGAHVLAKMNETPSKLIEKAHSQIGTLGSGNHFIEICLDENQDVWIMLHSGSRGIGNMIGSYYIEKAKREMEKFFISLPDKDLAYLPDDSEYFNEYVGAVNWAQNYALENRRIMMDTVIAAMRRHIPIEFIITHEAVNCHHNYVEKEKHFGRNYWVTRKGAIRAGEGDLGIIPGSMGQRSYIVRGKGSQESYCSCSHGAGRRMSRTAAKKIFTVNDLIKQTEGVECRKDSAVLDEIPASYKDIDEIMANQTDLIDVVHTLKAVLCVKGA</sequence>
<dbReference type="GO" id="GO:0006281">
    <property type="term" value="P:DNA repair"/>
    <property type="evidence" value="ECO:0007669"/>
    <property type="project" value="TreeGrafter"/>
</dbReference>
<dbReference type="Proteomes" id="UP000183898">
    <property type="component" value="Unassembled WGS sequence"/>
</dbReference>
<dbReference type="InterPro" id="IPR001233">
    <property type="entry name" value="RtcB"/>
</dbReference>
<dbReference type="Pfam" id="PF01139">
    <property type="entry name" value="RtcB"/>
    <property type="match status" value="1"/>
</dbReference>
<dbReference type="RefSeq" id="WP_074743679.1">
    <property type="nucleotide sequence ID" value="NZ_FOCT01000001.1"/>
</dbReference>
<evidence type="ECO:0000313" key="13">
    <source>
        <dbReference type="Proteomes" id="UP000183898"/>
    </source>
</evidence>
<feature type="binding site" evidence="11">
    <location>
        <position position="176"/>
    </location>
    <ligand>
        <name>Mn(2+)</name>
        <dbReference type="ChEBI" id="CHEBI:29035"/>
        <label>2</label>
    </ligand>
</feature>
<evidence type="ECO:0000256" key="9">
    <source>
        <dbReference type="PIRSR" id="PIRSR601233-1"/>
    </source>
</evidence>
<gene>
    <name evidence="12" type="ORF">SAMN05216404_101137</name>
</gene>
<dbReference type="GO" id="GO:0042245">
    <property type="term" value="P:RNA repair"/>
    <property type="evidence" value="ECO:0007669"/>
    <property type="project" value="UniProtKB-KW"/>
</dbReference>
<comment type="catalytic activity">
    <reaction evidence="8">
        <text>a 3'-end 3'-phospho-ribonucleotide-RNA + a 5'-end dephospho-ribonucleoside-RNA + GTP = a ribonucleotidyl-ribonucleotide-RNA + GMP + diphosphate</text>
        <dbReference type="Rhea" id="RHEA:68076"/>
        <dbReference type="Rhea" id="RHEA-COMP:10463"/>
        <dbReference type="Rhea" id="RHEA-COMP:13936"/>
        <dbReference type="Rhea" id="RHEA-COMP:17355"/>
        <dbReference type="ChEBI" id="CHEBI:33019"/>
        <dbReference type="ChEBI" id="CHEBI:37565"/>
        <dbReference type="ChEBI" id="CHEBI:58115"/>
        <dbReference type="ChEBI" id="CHEBI:83062"/>
        <dbReference type="ChEBI" id="CHEBI:138284"/>
        <dbReference type="ChEBI" id="CHEBI:173118"/>
        <dbReference type="EC" id="6.5.1.8"/>
    </reaction>
</comment>
<dbReference type="GO" id="GO:0003909">
    <property type="term" value="F:DNA ligase activity"/>
    <property type="evidence" value="ECO:0007669"/>
    <property type="project" value="TreeGrafter"/>
</dbReference>
<dbReference type="InterPro" id="IPR036025">
    <property type="entry name" value="RtcB-like_sf"/>
</dbReference>
<evidence type="ECO:0000256" key="6">
    <source>
        <dbReference type="ARBA" id="ARBA00023134"/>
    </source>
</evidence>
<dbReference type="GO" id="GO:0030145">
    <property type="term" value="F:manganese ion binding"/>
    <property type="evidence" value="ECO:0007669"/>
    <property type="project" value="TreeGrafter"/>
</dbReference>
<organism evidence="12 13">
    <name type="scientific">Nitrosospira multiformis</name>
    <dbReference type="NCBI Taxonomy" id="1231"/>
    <lineage>
        <taxon>Bacteria</taxon>
        <taxon>Pseudomonadati</taxon>
        <taxon>Pseudomonadota</taxon>
        <taxon>Betaproteobacteria</taxon>
        <taxon>Nitrosomonadales</taxon>
        <taxon>Nitrosomonadaceae</taxon>
        <taxon>Nitrosospira</taxon>
    </lineage>
</organism>
<dbReference type="EC" id="6.5.1.8" evidence="1"/>
<evidence type="ECO:0000256" key="2">
    <source>
        <dbReference type="ARBA" id="ARBA00022598"/>
    </source>
</evidence>
<keyword evidence="6 10" id="KW-0342">GTP-binding</keyword>
<protein>
    <recommendedName>
        <fullName evidence="1">3'-phosphate/5'-hydroxy nucleic acid ligase</fullName>
        <ecNumber evidence="1">6.5.1.8</ecNumber>
    </recommendedName>
</protein>